<reference evidence="28 29" key="1">
    <citation type="journal article" date="2015" name="Nat. Commun.">
        <title>Lucilia cuprina genome unlocks parasitic fly biology to underpin future interventions.</title>
        <authorList>
            <person name="Anstead C.A."/>
            <person name="Korhonen P.K."/>
            <person name="Young N.D."/>
            <person name="Hall R.S."/>
            <person name="Jex A.R."/>
            <person name="Murali S.C."/>
            <person name="Hughes D.S."/>
            <person name="Lee S.F."/>
            <person name="Perry T."/>
            <person name="Stroehlein A.J."/>
            <person name="Ansell B.R."/>
            <person name="Breugelmans B."/>
            <person name="Hofmann A."/>
            <person name="Qu J."/>
            <person name="Dugan S."/>
            <person name="Lee S.L."/>
            <person name="Chao H."/>
            <person name="Dinh H."/>
            <person name="Han Y."/>
            <person name="Doddapaneni H.V."/>
            <person name="Worley K.C."/>
            <person name="Muzny D.M."/>
            <person name="Ioannidis P."/>
            <person name="Waterhouse R.M."/>
            <person name="Zdobnov E.M."/>
            <person name="James P.J."/>
            <person name="Bagnall N.H."/>
            <person name="Kotze A.C."/>
            <person name="Gibbs R.A."/>
            <person name="Richards S."/>
            <person name="Batterham P."/>
            <person name="Gasser R.B."/>
        </authorList>
    </citation>
    <scope>NUCLEOTIDE SEQUENCE [LARGE SCALE GENOMIC DNA]</scope>
    <source>
        <strain evidence="28 29">LS</strain>
        <tissue evidence="28">Full body</tissue>
    </source>
</reference>
<dbReference type="GO" id="GO:0007411">
    <property type="term" value="P:axon guidance"/>
    <property type="evidence" value="ECO:0007669"/>
    <property type="project" value="TreeGrafter"/>
</dbReference>
<dbReference type="Proteomes" id="UP000037069">
    <property type="component" value="Unassembled WGS sequence"/>
</dbReference>
<evidence type="ECO:0000256" key="14">
    <source>
        <dbReference type="ARBA" id="ARBA00023157"/>
    </source>
</evidence>
<keyword evidence="16" id="KW-0206">Cytoskeleton</keyword>
<protein>
    <recommendedName>
        <fullName evidence="21">Dystroglycan 1</fullName>
    </recommendedName>
    <alternativeName>
        <fullName evidence="23">Dystroglycan</fullName>
    </alternativeName>
    <alternativeName>
        <fullName evidence="22">Dystrophin-associated glycoprotein 1</fullName>
    </alternativeName>
</protein>
<comment type="caution">
    <text evidence="28">The sequence shown here is derived from an EMBL/GenBank/DDBJ whole genome shotgun (WGS) entry which is preliminary data.</text>
</comment>
<accession>A0A0L0CAY5</accession>
<feature type="compositionally biased region" description="Polar residues" evidence="25">
    <location>
        <begin position="559"/>
        <end position="581"/>
    </location>
</feature>
<dbReference type="CDD" id="cd11303">
    <property type="entry name" value="Dystroglycan_repeat"/>
    <property type="match status" value="2"/>
</dbReference>
<evidence type="ECO:0000256" key="10">
    <source>
        <dbReference type="ARBA" id="ARBA00022692"/>
    </source>
</evidence>
<evidence type="ECO:0000256" key="9">
    <source>
        <dbReference type="ARBA" id="ARBA00022553"/>
    </source>
</evidence>
<evidence type="ECO:0000256" key="24">
    <source>
        <dbReference type="ARBA" id="ARBA00034100"/>
    </source>
</evidence>
<comment type="subcellular location">
    <subcellularLocation>
        <location evidence="1">Cell membrane</location>
        <location evidence="1">Sarcolemma</location>
    </subcellularLocation>
    <subcellularLocation>
        <location evidence="4">Cell membrane</location>
        <topology evidence="4">Single-pass type I membrane protein</topology>
    </subcellularLocation>
    <subcellularLocation>
        <location evidence="3">Cytoplasm</location>
        <location evidence="3">Cytoskeleton</location>
    </subcellularLocation>
    <subcellularLocation>
        <location evidence="5">Nucleus</location>
        <location evidence="5">Nucleoplasm</location>
    </subcellularLocation>
    <subcellularLocation>
        <location evidence="24">Postsynaptic cell membrane</location>
    </subcellularLocation>
    <subcellularLocation>
        <location evidence="2">Secreted</location>
        <location evidence="2">Extracellular space</location>
    </subcellularLocation>
</comment>
<evidence type="ECO:0000313" key="28">
    <source>
        <dbReference type="EMBL" id="KNC29583.1"/>
    </source>
</evidence>
<keyword evidence="12 26" id="KW-1133">Transmembrane helix</keyword>
<dbReference type="OrthoDB" id="5990676at2759"/>
<feature type="region of interest" description="Disordered" evidence="25">
    <location>
        <begin position="138"/>
        <end position="169"/>
    </location>
</feature>
<dbReference type="Gene3D" id="3.30.70.1040">
    <property type="entry name" value="Dystroglycan, domain 2"/>
    <property type="match status" value="1"/>
</dbReference>
<keyword evidence="13" id="KW-0770">Synapse</keyword>
<feature type="compositionally biased region" description="Acidic residues" evidence="25">
    <location>
        <begin position="322"/>
        <end position="342"/>
    </location>
</feature>
<dbReference type="STRING" id="7375.A0A0L0CAY5"/>
<dbReference type="GO" id="GO:0016011">
    <property type="term" value="C:dystroglycan complex"/>
    <property type="evidence" value="ECO:0007669"/>
    <property type="project" value="TreeGrafter"/>
</dbReference>
<evidence type="ECO:0000313" key="29">
    <source>
        <dbReference type="Proteomes" id="UP000037069"/>
    </source>
</evidence>
<feature type="region of interest" description="Disordered" evidence="25">
    <location>
        <begin position="1500"/>
        <end position="1566"/>
    </location>
</feature>
<evidence type="ECO:0000256" key="21">
    <source>
        <dbReference type="ARBA" id="ARBA00026224"/>
    </source>
</evidence>
<feature type="domain" description="Peptidase S72" evidence="27">
    <location>
        <begin position="1289"/>
        <end position="1405"/>
    </location>
</feature>
<dbReference type="GO" id="GO:0005576">
    <property type="term" value="C:extracellular region"/>
    <property type="evidence" value="ECO:0007669"/>
    <property type="project" value="UniProtKB-SubCell"/>
</dbReference>
<evidence type="ECO:0000256" key="18">
    <source>
        <dbReference type="ARBA" id="ARBA00023257"/>
    </source>
</evidence>
<dbReference type="GO" id="GO:0005856">
    <property type="term" value="C:cytoskeleton"/>
    <property type="evidence" value="ECO:0007669"/>
    <property type="project" value="UniProtKB-SubCell"/>
</dbReference>
<dbReference type="Pfam" id="PF05345">
    <property type="entry name" value="He_PIG"/>
    <property type="match status" value="1"/>
</dbReference>
<feature type="compositionally biased region" description="Acidic residues" evidence="25">
    <location>
        <begin position="406"/>
        <end position="421"/>
    </location>
</feature>
<evidence type="ECO:0000256" key="23">
    <source>
        <dbReference type="ARBA" id="ARBA00031034"/>
    </source>
</evidence>
<feature type="compositionally biased region" description="Low complexity" evidence="25">
    <location>
        <begin position="142"/>
        <end position="154"/>
    </location>
</feature>
<keyword evidence="8" id="KW-0964">Secreted</keyword>
<keyword evidence="6" id="KW-1003">Cell membrane</keyword>
<feature type="region of interest" description="Disordered" evidence="25">
    <location>
        <begin position="559"/>
        <end position="609"/>
    </location>
</feature>
<dbReference type="PANTHER" id="PTHR21559:SF21">
    <property type="entry name" value="DYSTROGLYCAN 1"/>
    <property type="match status" value="1"/>
</dbReference>
<evidence type="ECO:0000256" key="15">
    <source>
        <dbReference type="ARBA" id="ARBA00023180"/>
    </source>
</evidence>
<sequence length="1566" mass="174724">MLPKFLTHLDKQKATHKVTTLSTARRRYWCCTFPLVLLALLLVLLHSDSSNAERDFNFNDSQGSTLMSRPKNWATSARCVHKSIGQSEVVLAEQLNMWFSSVSAMGGGRAPSTTFMWQPATAALVPLLEPKDEPILIDHHTSSSSSSSSSFQQQQHHHNHHQQHGHNAEQDPYAVELSHCRYDDNEIVLSLVLKNYNWHDFNDSRKAKVLEKLSQFFAIPKEFITMESVTKHELFEMQKESLKKGNNKCHNNNNRKLGRVNFIIGCGSTYFTVTEPISKQIGQQVKDGALDNITGEKFGWWVIWRKQYKSRSVRNRRQIEGSGDDDEDDDYYDYEEDTDDVDPTTTPTHAHRHHHGDETSEITSNKLDVTINEKDNNIINNNALDNIGHHNKINDDITAMKQTDPNDNEEEEEDDDVEEVEKTDTNLLLLNKKSNIDEEIVESVSQLESVITKTIENTKNLEDIPDIVVDQPVDDILAEVLQPIEEVETASKNNDKLNLNTVYENANDLEADNDNNSNDFNVAEVLDSLTPSTTISSLTTNGGHNTPVGVNVQENLESLSDSTTPFSLTSSHSNKNNHLDVSSSSSPSSSSSTTHGHTHHSSSFGNSDTHHQHSVIEFTTITNSHLTPVILTDTTTTITTPLDSSSNTVSSTITTLSSSSSSSSSSTMLSTVLKKYELSSNSMPNERTYNSNNNYNNKNNNNNHDNNDDEVIAVAEIDEKQHEELEDFSNINNNEDILKPLTNIMTMPTVTTTKSQQMTAITTEQQLEFQQHHRHQYYSSNNNNDDNNIDENSMEIAKTKATTLLTTSSNMEAALATASATTSSSSSYSLDMLAIATTTPTTMASFMLTPSLDILQTPTTTSSSSILELPNENVFEININGKKDETTLEPEDTQDLLGKSSTTTMQSIDESNVSVTTTTSPTTIITTTQSTPAAATPEVVSSTTALPDYVEPKIENSPPMIKSRLQKLAVTSGKSFKLSVPEDTFYDNEDLSNLRLELTDKEGRELKSNSWLQFNAETKEIYGLPLDDAVSKWQYRLTATDSGNESVTETLEISVQQHRGVRTVNHEINISVKINEKNMHYIDWQMSLINAIANTLGDANTNSIVVREIRANPQDPNIATLVYFNETLPTSECPERELNNLVKRLDVSRLSDLVQPTLGIKSLTGQLIGPCQKTAAAKPKTPTLNVKNAPPVPRNQVDRVVATVGHLLVYKVPSDTFFDPNDNELTLSLKTKEHKELSPRHWLQFDSKNDEFYGIPKSGDAGSEEYMLVAEDAGGLTATDALVVQVNHAPKRDFSLYIKVYLAIKHEHFNADLQRKFVERMANLFGDASTQNIQIRSVTTLHDSDGTVVSFYNTTLYKSHNRCPEDEMEAFRSVLFHDYSVRERVKKALGPELNITNIQIIPLGSCNGQTDVTHREFVPSKTDEPLLKSTFSDDYMFTIILPAIIIVSMILIASLIACCLHRRRRKSGKMELGDEEERKSFRTKGIPVIFQDELDEKPEIGNKSPIILKDEKPPLLPPSYNTSNMNGDNDVDEYVPPPAVVVGGREARGKSPATPSYRKPPPYVSP</sequence>
<dbReference type="GO" id="GO:0005509">
    <property type="term" value="F:calcium ion binding"/>
    <property type="evidence" value="ECO:0007669"/>
    <property type="project" value="InterPro"/>
</dbReference>
<dbReference type="EMBL" id="JRES01000655">
    <property type="protein sequence ID" value="KNC29583.1"/>
    <property type="molecule type" value="Genomic_DNA"/>
</dbReference>
<evidence type="ECO:0000256" key="6">
    <source>
        <dbReference type="ARBA" id="ARBA00022475"/>
    </source>
</evidence>
<evidence type="ECO:0000256" key="22">
    <source>
        <dbReference type="ARBA" id="ARBA00030092"/>
    </source>
</evidence>
<evidence type="ECO:0000256" key="2">
    <source>
        <dbReference type="ARBA" id="ARBA00004239"/>
    </source>
</evidence>
<dbReference type="OMA" id="YMITFVL"/>
<evidence type="ECO:0000256" key="12">
    <source>
        <dbReference type="ARBA" id="ARBA00022989"/>
    </source>
</evidence>
<evidence type="ECO:0000256" key="8">
    <source>
        <dbReference type="ARBA" id="ARBA00022525"/>
    </source>
</evidence>
<name>A0A0L0CAY5_LUCCU</name>
<evidence type="ECO:0000256" key="11">
    <source>
        <dbReference type="ARBA" id="ARBA00022729"/>
    </source>
</evidence>
<dbReference type="GO" id="GO:0045211">
    <property type="term" value="C:postsynaptic membrane"/>
    <property type="evidence" value="ECO:0007669"/>
    <property type="project" value="UniProtKB-SubCell"/>
</dbReference>
<dbReference type="FunFam" id="2.60.40.10:FF:001693">
    <property type="entry name" value="Dystroglycan, isoform B"/>
    <property type="match status" value="1"/>
</dbReference>
<evidence type="ECO:0000256" key="17">
    <source>
        <dbReference type="ARBA" id="ARBA00023242"/>
    </source>
</evidence>
<feature type="compositionally biased region" description="Low complexity" evidence="25">
    <location>
        <begin position="582"/>
        <end position="595"/>
    </location>
</feature>
<feature type="region of interest" description="Disordered" evidence="25">
    <location>
        <begin position="637"/>
        <end position="667"/>
    </location>
</feature>
<evidence type="ECO:0000256" key="7">
    <source>
        <dbReference type="ARBA" id="ARBA00022490"/>
    </source>
</evidence>
<dbReference type="Gene3D" id="2.60.40.10">
    <property type="entry name" value="Immunoglobulins"/>
    <property type="match status" value="2"/>
</dbReference>
<keyword evidence="26" id="KW-0472">Membrane</keyword>
<evidence type="ECO:0000256" key="1">
    <source>
        <dbReference type="ARBA" id="ARBA00004135"/>
    </source>
</evidence>
<dbReference type="SMART" id="SM00736">
    <property type="entry name" value="CADG"/>
    <property type="match status" value="2"/>
</dbReference>
<keyword evidence="29" id="KW-1185">Reference proteome</keyword>
<feature type="compositionally biased region" description="Polar residues" evidence="25">
    <location>
        <begin position="679"/>
        <end position="689"/>
    </location>
</feature>
<dbReference type="GO" id="GO:0005654">
    <property type="term" value="C:nucleoplasm"/>
    <property type="evidence" value="ECO:0007669"/>
    <property type="project" value="UniProtKB-SubCell"/>
</dbReference>
<feature type="domain" description="Peptidase S72" evidence="27">
    <location>
        <begin position="1063"/>
        <end position="1170"/>
    </location>
</feature>
<dbReference type="SUPFAM" id="SSF49313">
    <property type="entry name" value="Cadherin-like"/>
    <property type="match status" value="2"/>
</dbReference>
<dbReference type="InterPro" id="IPR006644">
    <property type="entry name" value="Cadg"/>
</dbReference>
<evidence type="ECO:0000256" key="20">
    <source>
        <dbReference type="ARBA" id="ARBA00024991"/>
    </source>
</evidence>
<keyword evidence="14" id="KW-1015">Disulfide bond</keyword>
<dbReference type="InterPro" id="IPR015919">
    <property type="entry name" value="Cadherin-like_sf"/>
</dbReference>
<dbReference type="Pfam" id="PF05454">
    <property type="entry name" value="DAG1"/>
    <property type="match status" value="1"/>
</dbReference>
<dbReference type="InterPro" id="IPR008465">
    <property type="entry name" value="DAG1_C"/>
</dbReference>
<feature type="region of interest" description="Disordered" evidence="25">
    <location>
        <begin position="399"/>
        <end position="421"/>
    </location>
</feature>
<evidence type="ECO:0000256" key="25">
    <source>
        <dbReference type="SAM" id="MobiDB-lite"/>
    </source>
</evidence>
<evidence type="ECO:0000256" key="3">
    <source>
        <dbReference type="ARBA" id="ARBA00004245"/>
    </source>
</evidence>
<evidence type="ECO:0000256" key="19">
    <source>
        <dbReference type="ARBA" id="ARBA00023567"/>
    </source>
</evidence>
<dbReference type="GO" id="GO:0042383">
    <property type="term" value="C:sarcolemma"/>
    <property type="evidence" value="ECO:0007669"/>
    <property type="project" value="UniProtKB-SubCell"/>
</dbReference>
<evidence type="ECO:0000256" key="26">
    <source>
        <dbReference type="SAM" id="Phobius"/>
    </source>
</evidence>
<keyword evidence="7" id="KW-0963">Cytoplasm</keyword>
<keyword evidence="18" id="KW-0628">Postsynaptic cell membrane</keyword>
<evidence type="ECO:0000259" key="27">
    <source>
        <dbReference type="PROSITE" id="PS51699"/>
    </source>
</evidence>
<evidence type="ECO:0000256" key="13">
    <source>
        <dbReference type="ARBA" id="ARBA00023018"/>
    </source>
</evidence>
<keyword evidence="11" id="KW-0732">Signal</keyword>
<dbReference type="PROSITE" id="PS51699">
    <property type="entry name" value="SEA_DG"/>
    <property type="match status" value="2"/>
</dbReference>
<evidence type="ECO:0000256" key="16">
    <source>
        <dbReference type="ARBA" id="ARBA00023212"/>
    </source>
</evidence>
<evidence type="ECO:0000256" key="5">
    <source>
        <dbReference type="ARBA" id="ARBA00004642"/>
    </source>
</evidence>
<keyword evidence="15" id="KW-0325">Glycoprotein</keyword>
<keyword evidence="9" id="KW-0597">Phosphoprotein</keyword>
<feature type="region of interest" description="Disordered" evidence="25">
    <location>
        <begin position="679"/>
        <end position="707"/>
    </location>
</feature>
<dbReference type="InterPro" id="IPR013783">
    <property type="entry name" value="Ig-like_fold"/>
</dbReference>
<dbReference type="GO" id="GO:0002009">
    <property type="term" value="P:morphogenesis of an epithelium"/>
    <property type="evidence" value="ECO:0007669"/>
    <property type="project" value="TreeGrafter"/>
</dbReference>
<keyword evidence="17" id="KW-0539">Nucleus</keyword>
<dbReference type="InterPro" id="IPR030398">
    <property type="entry name" value="SEA_DG_dom"/>
</dbReference>
<dbReference type="PANTHER" id="PTHR21559">
    <property type="entry name" value="DYSTROGLYCAN-RELATED"/>
    <property type="match status" value="1"/>
</dbReference>
<comment type="function">
    <text evidence="20">Transmembrane protein that plays important roles in connecting the extracellular matrix to the cytoskeleton. Acts as a cell adhesion receptor in both muscle and non-muscle tissues. Receptor for both DMD and UTRN and, through these interactions, scaffolds axin to the cytoskeleton. Also functions in cell adhesion-mediated signaling and implicated in cell polarity.</text>
</comment>
<evidence type="ECO:0000256" key="4">
    <source>
        <dbReference type="ARBA" id="ARBA00004251"/>
    </source>
</evidence>
<feature type="transmembrane region" description="Helical" evidence="26">
    <location>
        <begin position="1435"/>
        <end position="1460"/>
    </location>
</feature>
<dbReference type="GO" id="GO:0021675">
    <property type="term" value="P:nerve development"/>
    <property type="evidence" value="ECO:0007669"/>
    <property type="project" value="TreeGrafter"/>
</dbReference>
<proteinExistence type="predicted"/>
<gene>
    <name evidence="28" type="ORF">FF38_11504</name>
</gene>
<dbReference type="InterPro" id="IPR027468">
    <property type="entry name" value="Alpha-dystroglycan_domain_2"/>
</dbReference>
<feature type="compositionally biased region" description="Low complexity" evidence="25">
    <location>
        <begin position="690"/>
        <end position="704"/>
    </location>
</feature>
<dbReference type="GO" id="GO:0043236">
    <property type="term" value="F:laminin binding"/>
    <property type="evidence" value="ECO:0007669"/>
    <property type="project" value="TreeGrafter"/>
</dbReference>
<comment type="function">
    <text evidence="19">The dystroglycan complex is involved in a number of processes including laminin and basement membrane assembly, sarcolemmal stability, cell survival, peripheral nerve myelination, nodal structure, cell migration, and epithelial polarization.</text>
</comment>
<feature type="region of interest" description="Disordered" evidence="25">
    <location>
        <begin position="313"/>
        <end position="362"/>
    </location>
</feature>
<organism evidence="28 29">
    <name type="scientific">Lucilia cuprina</name>
    <name type="common">Green bottle fly</name>
    <name type="synonym">Australian sheep blowfly</name>
    <dbReference type="NCBI Taxonomy" id="7375"/>
    <lineage>
        <taxon>Eukaryota</taxon>
        <taxon>Metazoa</taxon>
        <taxon>Ecdysozoa</taxon>
        <taxon>Arthropoda</taxon>
        <taxon>Hexapoda</taxon>
        <taxon>Insecta</taxon>
        <taxon>Pterygota</taxon>
        <taxon>Neoptera</taxon>
        <taxon>Endopterygota</taxon>
        <taxon>Diptera</taxon>
        <taxon>Brachycera</taxon>
        <taxon>Muscomorpha</taxon>
        <taxon>Oestroidea</taxon>
        <taxon>Calliphoridae</taxon>
        <taxon>Luciliinae</taxon>
        <taxon>Lucilia</taxon>
    </lineage>
</organism>
<keyword evidence="10 26" id="KW-0812">Transmembrane</keyword>
<feature type="compositionally biased region" description="Basic residues" evidence="25">
    <location>
        <begin position="155"/>
        <end position="164"/>
    </location>
</feature>